<proteinExistence type="predicted"/>
<sequence>MPCTCCSGAPAPSEEKYEPFISSQELAGKCPLDSKTTKSFKYPMVSPESARNISRLVKMPMEIFQRTLKYLDIESLVNIRRSCQYCRIAVDTTLEWQEISESVPEALRAILSTGVGSHILLLQLHHALTNPECEFCVENFDPPTHLDGEKVMGAFLSLFEGKRACAYCLRNDLSLRTIPYIDFIRLQRPKSAIKIWPEVQNPPKLQTLPGTYGYNRYKSSQRLLLVPLGDVKYVDGMSMSRNERQLLLRSQHEVIIPKHPFADRPVLDRQLAPHSSYVGFEREDEIARRYMTAIPFSYFGYTHTHPNTKKRVTFHGCLECHLKERYNERQFVASFNQGDADKVLMGRAENIYKRQTRQWLNDVNAEKIHARDFHERIEEGEQEWRKRRHAPILFFSEPNNSEEFRMWVPPKAYPQEIHYQS</sequence>
<dbReference type="Proteomes" id="UP000008177">
    <property type="component" value="Unplaced contigs"/>
</dbReference>
<dbReference type="InParanoid" id="G2YJC4"/>
<dbReference type="OrthoDB" id="2687876at2759"/>
<reference evidence="3" key="1">
    <citation type="journal article" date="2011" name="PLoS Genet.">
        <title>Genomic analysis of the necrotrophic fungal pathogens Sclerotinia sclerotiorum and Botrytis cinerea.</title>
        <authorList>
            <person name="Amselem J."/>
            <person name="Cuomo C.A."/>
            <person name="van Kan J.A."/>
            <person name="Viaud M."/>
            <person name="Benito E.P."/>
            <person name="Couloux A."/>
            <person name="Coutinho P.M."/>
            <person name="de Vries R.P."/>
            <person name="Dyer P.S."/>
            <person name="Fillinger S."/>
            <person name="Fournier E."/>
            <person name="Gout L."/>
            <person name="Hahn M."/>
            <person name="Kohn L."/>
            <person name="Lapalu N."/>
            <person name="Plummer K.M."/>
            <person name="Pradier J.M."/>
            <person name="Quevillon E."/>
            <person name="Sharon A."/>
            <person name="Simon A."/>
            <person name="ten Have A."/>
            <person name="Tudzynski B."/>
            <person name="Tudzynski P."/>
            <person name="Wincker P."/>
            <person name="Andrew M."/>
            <person name="Anthouard V."/>
            <person name="Beever R.E."/>
            <person name="Beffa R."/>
            <person name="Benoit I."/>
            <person name="Bouzid O."/>
            <person name="Brault B."/>
            <person name="Chen Z."/>
            <person name="Choquer M."/>
            <person name="Collemare J."/>
            <person name="Cotton P."/>
            <person name="Danchin E.G."/>
            <person name="Da Silva C."/>
            <person name="Gautier A."/>
            <person name="Giraud C."/>
            <person name="Giraud T."/>
            <person name="Gonzalez C."/>
            <person name="Grossetete S."/>
            <person name="Guldener U."/>
            <person name="Henrissat B."/>
            <person name="Howlett B.J."/>
            <person name="Kodira C."/>
            <person name="Kretschmer M."/>
            <person name="Lappartient A."/>
            <person name="Leroch M."/>
            <person name="Levis C."/>
            <person name="Mauceli E."/>
            <person name="Neuveglise C."/>
            <person name="Oeser B."/>
            <person name="Pearson M."/>
            <person name="Poulain J."/>
            <person name="Poussereau N."/>
            <person name="Quesneville H."/>
            <person name="Rascle C."/>
            <person name="Schumacher J."/>
            <person name="Segurens B."/>
            <person name="Sexton A."/>
            <person name="Silva E."/>
            <person name="Sirven C."/>
            <person name="Soanes D.M."/>
            <person name="Talbot N.J."/>
            <person name="Templeton M."/>
            <person name="Yandava C."/>
            <person name="Yarden O."/>
            <person name="Zeng Q."/>
            <person name="Rollins J.A."/>
            <person name="Lebrun M.H."/>
            <person name="Dickman M."/>
        </authorList>
    </citation>
    <scope>NUCLEOTIDE SEQUENCE [LARGE SCALE GENOMIC DNA]</scope>
    <source>
        <strain evidence="3">T4</strain>
    </source>
</reference>
<accession>G2YJC4</accession>
<name>G2YJC4_BOTF4</name>
<dbReference type="EMBL" id="FQ790337">
    <property type="protein sequence ID" value="CCD51811.1"/>
    <property type="molecule type" value="Genomic_DNA"/>
</dbReference>
<dbReference type="PROSITE" id="PS50181">
    <property type="entry name" value="FBOX"/>
    <property type="match status" value="1"/>
</dbReference>
<organism evidence="2 3">
    <name type="scientific">Botryotinia fuckeliana (strain T4)</name>
    <name type="common">Noble rot fungus</name>
    <name type="synonym">Botrytis cinerea</name>
    <dbReference type="NCBI Taxonomy" id="999810"/>
    <lineage>
        <taxon>Eukaryota</taxon>
        <taxon>Fungi</taxon>
        <taxon>Dikarya</taxon>
        <taxon>Ascomycota</taxon>
        <taxon>Pezizomycotina</taxon>
        <taxon>Leotiomycetes</taxon>
        <taxon>Helotiales</taxon>
        <taxon>Sclerotiniaceae</taxon>
        <taxon>Botrytis</taxon>
    </lineage>
</organism>
<dbReference type="InterPro" id="IPR001810">
    <property type="entry name" value="F-box_dom"/>
</dbReference>
<evidence type="ECO:0000313" key="3">
    <source>
        <dbReference type="Proteomes" id="UP000008177"/>
    </source>
</evidence>
<feature type="domain" description="F-box" evidence="1">
    <location>
        <begin position="53"/>
        <end position="99"/>
    </location>
</feature>
<gene>
    <name evidence="2" type="ORF">BofuT4_P021170.1</name>
</gene>
<dbReference type="HOGENOM" id="CLU_778806_0_0_1"/>
<dbReference type="InterPro" id="IPR036047">
    <property type="entry name" value="F-box-like_dom_sf"/>
</dbReference>
<evidence type="ECO:0000259" key="1">
    <source>
        <dbReference type="PROSITE" id="PS50181"/>
    </source>
</evidence>
<evidence type="ECO:0000313" key="2">
    <source>
        <dbReference type="EMBL" id="CCD51811.1"/>
    </source>
</evidence>
<protein>
    <recommendedName>
        <fullName evidence="1">F-box domain-containing protein</fullName>
    </recommendedName>
</protein>
<dbReference type="STRING" id="999810.G2YJC4"/>
<dbReference type="SUPFAM" id="SSF81383">
    <property type="entry name" value="F-box domain"/>
    <property type="match status" value="1"/>
</dbReference>
<dbReference type="AlphaFoldDB" id="G2YJC4"/>